<gene>
    <name evidence="1" type="ORF">F7732_18655</name>
</gene>
<dbReference type="Gene3D" id="1.10.287.1100">
    <property type="entry name" value="Sporulation inhibitor A"/>
    <property type="match status" value="1"/>
</dbReference>
<name>A0A7V7RJ43_9BACI</name>
<dbReference type="InterPro" id="IPR015064">
    <property type="entry name" value="Sda"/>
</dbReference>
<dbReference type="OrthoDB" id="2935765at2"/>
<accession>A0A7V7RJ43</accession>
<dbReference type="SUPFAM" id="SSF100985">
    <property type="entry name" value="Sporulation inhibitor Sda"/>
    <property type="match status" value="1"/>
</dbReference>
<sequence length="49" mass="5806">MKMSNEELIEAYQDAIRLELDEDFIAMLAEEMIRRNLKTVKKNSVEMKS</sequence>
<dbReference type="Pfam" id="PF08970">
    <property type="entry name" value="Sda"/>
    <property type="match status" value="1"/>
</dbReference>
<keyword evidence="2" id="KW-1185">Reference proteome</keyword>
<dbReference type="Proteomes" id="UP000441354">
    <property type="component" value="Unassembled WGS sequence"/>
</dbReference>
<dbReference type="AlphaFoldDB" id="A0A7V7RJ43"/>
<evidence type="ECO:0000313" key="1">
    <source>
        <dbReference type="EMBL" id="KAB2330668.1"/>
    </source>
</evidence>
<dbReference type="InterPro" id="IPR036916">
    <property type="entry name" value="Sda_sf"/>
</dbReference>
<protein>
    <submittedName>
        <fullName evidence="1">Sporulation histidine kinase inhibitor Sda</fullName>
    </submittedName>
</protein>
<reference evidence="1 2" key="1">
    <citation type="journal article" date="2014" name="Arch. Microbiol.">
        <title>Bacillus mesophilum sp. nov., strain IITR-54T, a novel 4-chlorobiphenyl dechlorinating bacterium.</title>
        <authorList>
            <person name="Manickam N."/>
            <person name="Singh N.K."/>
            <person name="Bajaj A."/>
            <person name="Kumar R.M."/>
            <person name="Kaur G."/>
            <person name="Kaur N."/>
            <person name="Bala M."/>
            <person name="Kumar A."/>
            <person name="Mayilraj S."/>
        </authorList>
    </citation>
    <scope>NUCLEOTIDE SEQUENCE [LARGE SCALE GENOMIC DNA]</scope>
    <source>
        <strain evidence="1 2">IITR-54</strain>
    </source>
</reference>
<organism evidence="1 2">
    <name type="scientific">Bacillus mesophilum</name>
    <dbReference type="NCBI Taxonomy" id="1071718"/>
    <lineage>
        <taxon>Bacteria</taxon>
        <taxon>Bacillati</taxon>
        <taxon>Bacillota</taxon>
        <taxon>Bacilli</taxon>
        <taxon>Bacillales</taxon>
        <taxon>Bacillaceae</taxon>
        <taxon>Bacillus</taxon>
    </lineage>
</organism>
<dbReference type="EMBL" id="WBOT01000007">
    <property type="protein sequence ID" value="KAB2330668.1"/>
    <property type="molecule type" value="Genomic_DNA"/>
</dbReference>
<comment type="caution">
    <text evidence="1">The sequence shown here is derived from an EMBL/GenBank/DDBJ whole genome shotgun (WGS) entry which is preliminary data.</text>
</comment>
<evidence type="ECO:0000313" key="2">
    <source>
        <dbReference type="Proteomes" id="UP000441354"/>
    </source>
</evidence>
<proteinExistence type="predicted"/>